<keyword evidence="2" id="KW-1185">Reference proteome</keyword>
<name>A0ABY8HU01_ENSAD</name>
<protein>
    <submittedName>
        <fullName evidence="1">Uncharacterized protein</fullName>
    </submittedName>
</protein>
<proteinExistence type="predicted"/>
<sequence>MKLVRRMKIAIGVGLREKSDVLPIQISNDILAPFRPGERFFRYRYEAGKKEDEGCQQPNLIAPKPLRLFSLRHSLHRRADALSLAAAVRRHRIVGDAACHTNGSVAGACGRGRSIAWHDGFLSTKTAPWQTRFVLARRKCRLQLSEVGRRGNAHHVPMTLRLLPDRLSRHHIQRLSQRSLSPDQADPL</sequence>
<dbReference type="GeneID" id="51989437"/>
<organism evidence="1 2">
    <name type="scientific">Ensifer adhaerens</name>
    <name type="common">Sinorhizobium morelense</name>
    <dbReference type="NCBI Taxonomy" id="106592"/>
    <lineage>
        <taxon>Bacteria</taxon>
        <taxon>Pseudomonadati</taxon>
        <taxon>Pseudomonadota</taxon>
        <taxon>Alphaproteobacteria</taxon>
        <taxon>Hyphomicrobiales</taxon>
        <taxon>Rhizobiaceae</taxon>
        <taxon>Sinorhizobium/Ensifer group</taxon>
        <taxon>Ensifer</taxon>
    </lineage>
</organism>
<evidence type="ECO:0000313" key="1">
    <source>
        <dbReference type="EMBL" id="WFP94809.1"/>
    </source>
</evidence>
<dbReference type="Proteomes" id="UP001214094">
    <property type="component" value="Plasmid unnamedB"/>
</dbReference>
<dbReference type="RefSeq" id="WP_167550736.1">
    <property type="nucleotide sequence ID" value="NZ_CP015882.1"/>
</dbReference>
<accession>A0ABY8HU01</accession>
<gene>
    <name evidence="1" type="ORF">P4B07_34065</name>
</gene>
<dbReference type="EMBL" id="CP121310">
    <property type="protein sequence ID" value="WFP94809.1"/>
    <property type="molecule type" value="Genomic_DNA"/>
</dbReference>
<evidence type="ECO:0000313" key="2">
    <source>
        <dbReference type="Proteomes" id="UP001214094"/>
    </source>
</evidence>
<reference evidence="1 2" key="1">
    <citation type="submission" date="2023-03" db="EMBL/GenBank/DDBJ databases">
        <title>Comparative genome and transcriptome analysis combination mining strategies for increasing vitamin B12 production of Ensifer adhaerens strain.</title>
        <authorList>
            <person name="Yongheng L."/>
        </authorList>
    </citation>
    <scope>NUCLEOTIDE SEQUENCE [LARGE SCALE GENOMIC DNA]</scope>
    <source>
        <strain evidence="1 2">Casida A-T305</strain>
        <plasmid evidence="1 2">unnamedB</plasmid>
    </source>
</reference>
<geneLocation type="plasmid" evidence="1 2">
    <name>unnamedB</name>
</geneLocation>
<keyword evidence="1" id="KW-0614">Plasmid</keyword>